<dbReference type="EMBL" id="CP113517">
    <property type="protein sequence ID" value="WAR43635.1"/>
    <property type="molecule type" value="Genomic_DNA"/>
</dbReference>
<accession>A0ABY7GLY7</accession>
<sequence length="64" mass="7119">MMIDDEELFEFEVSCSKTKSSDERISCAVYTVGLYAKDEAAVRKIMADEEPDLTIDSIKLIGPA</sequence>
<organism evidence="2 3">
    <name type="scientific">Methylomonas rapida</name>
    <dbReference type="NCBI Taxonomy" id="2963939"/>
    <lineage>
        <taxon>Bacteria</taxon>
        <taxon>Pseudomonadati</taxon>
        <taxon>Pseudomonadota</taxon>
        <taxon>Gammaproteobacteria</taxon>
        <taxon>Methylococcales</taxon>
        <taxon>Methylococcaceae</taxon>
        <taxon>Methylomonas</taxon>
    </lineage>
</organism>
<keyword evidence="3" id="KW-1185">Reference proteome</keyword>
<evidence type="ECO:0000313" key="3">
    <source>
        <dbReference type="Proteomes" id="UP001162780"/>
    </source>
</evidence>
<proteinExistence type="predicted"/>
<evidence type="ECO:0000313" key="2">
    <source>
        <dbReference type="EMBL" id="WAR45509.1"/>
    </source>
</evidence>
<dbReference type="EMBL" id="CP113517">
    <property type="protein sequence ID" value="WAR45509.1"/>
    <property type="molecule type" value="Genomic_DNA"/>
</dbReference>
<name>A0ABY7GLY7_9GAMM</name>
<gene>
    <name evidence="2" type="ORF">NM686_003060</name>
    <name evidence="1" type="ORF">NM686_014775</name>
</gene>
<evidence type="ECO:0000313" key="1">
    <source>
        <dbReference type="EMBL" id="WAR43635.1"/>
    </source>
</evidence>
<reference evidence="2" key="1">
    <citation type="submission" date="2022-11" db="EMBL/GenBank/DDBJ databases">
        <title>Methylomonas rapida sp. nov., Carotenoid-Producing Obligate Methanotrophs with High Growth Characteristics and Biotechnological Potential.</title>
        <authorList>
            <person name="Tikhonova E.N."/>
            <person name="Suleimanov R.Z."/>
            <person name="Miroshnikov K."/>
            <person name="Oshkin I.Y."/>
            <person name="Belova S.E."/>
            <person name="Danilova O.V."/>
            <person name="Ashikhmin A."/>
            <person name="Konopkin A."/>
            <person name="But S.Y."/>
            <person name="Khmelenina V.N."/>
            <person name="Kuznetsov N."/>
            <person name="Pimenov N.V."/>
            <person name="Dedysh S.N."/>
        </authorList>
    </citation>
    <scope>NUCLEOTIDE SEQUENCE</scope>
    <source>
        <strain evidence="2">MP1</strain>
    </source>
</reference>
<dbReference type="Proteomes" id="UP001162780">
    <property type="component" value="Chromosome"/>
</dbReference>
<dbReference type="RefSeq" id="WP_255188625.1">
    <property type="nucleotide sequence ID" value="NZ_CP113517.1"/>
</dbReference>
<protein>
    <submittedName>
        <fullName evidence="2">Uncharacterized protein</fullName>
    </submittedName>
</protein>